<accession>A0A1M7Y0Z4</accession>
<dbReference type="OrthoDB" id="5470216at2"/>
<keyword evidence="5" id="KW-0411">Iron-sulfur</keyword>
<comment type="cofactor">
    <cofactor evidence="1">
        <name>[4Fe-4S] cluster</name>
        <dbReference type="ChEBI" id="CHEBI:49883"/>
    </cofactor>
</comment>
<evidence type="ECO:0000256" key="3">
    <source>
        <dbReference type="ARBA" id="ARBA00022723"/>
    </source>
</evidence>
<evidence type="ECO:0000256" key="5">
    <source>
        <dbReference type="ARBA" id="ARBA00023014"/>
    </source>
</evidence>
<evidence type="ECO:0000256" key="2">
    <source>
        <dbReference type="ARBA" id="ARBA00022691"/>
    </source>
</evidence>
<dbReference type="InterPro" id="IPR006638">
    <property type="entry name" value="Elp3/MiaA/NifB-like_rSAM"/>
</dbReference>
<keyword evidence="3" id="KW-0479">Metal-binding</keyword>
<dbReference type="GO" id="GO:0003824">
    <property type="term" value="F:catalytic activity"/>
    <property type="evidence" value="ECO:0007669"/>
    <property type="project" value="InterPro"/>
</dbReference>
<dbReference type="Gene3D" id="3.20.20.70">
    <property type="entry name" value="Aldolase class I"/>
    <property type="match status" value="1"/>
</dbReference>
<gene>
    <name evidence="7" type="ORF">SAMN02745220_01059</name>
</gene>
<dbReference type="GO" id="GO:0046872">
    <property type="term" value="F:metal ion binding"/>
    <property type="evidence" value="ECO:0007669"/>
    <property type="project" value="UniProtKB-KW"/>
</dbReference>
<dbReference type="SFLD" id="SFLDG01095">
    <property type="entry name" value="Uncharacterised_Radical_SAM_Su"/>
    <property type="match status" value="1"/>
</dbReference>
<feature type="domain" description="Radical SAM core" evidence="6">
    <location>
        <begin position="9"/>
        <end position="247"/>
    </location>
</feature>
<dbReference type="RefSeq" id="WP_073612411.1">
    <property type="nucleotide sequence ID" value="NZ_FRFE01000004.1"/>
</dbReference>
<reference evidence="7 8" key="1">
    <citation type="submission" date="2016-12" db="EMBL/GenBank/DDBJ databases">
        <authorList>
            <person name="Song W.-J."/>
            <person name="Kurnit D.M."/>
        </authorList>
    </citation>
    <scope>NUCLEOTIDE SEQUENCE [LARGE SCALE GENOMIC DNA]</scope>
    <source>
        <strain evidence="7 8">DSM 18488</strain>
    </source>
</reference>
<name>A0A1M7Y0Z4_9BACT</name>
<dbReference type="InterPro" id="IPR058240">
    <property type="entry name" value="rSAM_sf"/>
</dbReference>
<dbReference type="GO" id="GO:0051536">
    <property type="term" value="F:iron-sulfur cluster binding"/>
    <property type="evidence" value="ECO:0007669"/>
    <property type="project" value="UniProtKB-KW"/>
</dbReference>
<evidence type="ECO:0000256" key="4">
    <source>
        <dbReference type="ARBA" id="ARBA00023004"/>
    </source>
</evidence>
<dbReference type="EMBL" id="FRFE01000004">
    <property type="protein sequence ID" value="SHO45366.1"/>
    <property type="molecule type" value="Genomic_DNA"/>
</dbReference>
<sequence>MDYVGQIIRPPSEANSIILQVTVGCSHNKCTFCGAYKEKRFSIKEFSTIAADLDFAARYCQRQHKLFLADGDALIIPYPRLLTIFQEIREKLPWVRRISLYASARSIRSKSVEQLQQLKALGLDRVYLGLESGCDNVLKDVTKGESTANMIAAAKIVNSAGLFLSITVLLGLAGLSGSREHAVKSAEALNLMQPRQIAALTYMPLANTSLGKQFLAGDFVLPGPEDILVELQTLVEHIETAAQFHANHASNYLPITGRLPRDRHKIIAAIEQAQSDTRQLVPESLRRL</sequence>
<dbReference type="PANTHER" id="PTHR43409:SF4">
    <property type="entry name" value="RADICAL SAM SUPERFAMILY PROTEIN"/>
    <property type="match status" value="1"/>
</dbReference>
<evidence type="ECO:0000313" key="8">
    <source>
        <dbReference type="Proteomes" id="UP000184603"/>
    </source>
</evidence>
<keyword evidence="8" id="KW-1185">Reference proteome</keyword>
<keyword evidence="4" id="KW-0408">Iron</keyword>
<protein>
    <submittedName>
        <fullName evidence="7">Radical SAM superfamily protein</fullName>
    </submittedName>
</protein>
<keyword evidence="2" id="KW-0949">S-adenosyl-L-methionine</keyword>
<dbReference type="InterPro" id="IPR007197">
    <property type="entry name" value="rSAM"/>
</dbReference>
<dbReference type="STRING" id="1121416.SAMN02745220_01059"/>
<dbReference type="PANTHER" id="PTHR43409">
    <property type="entry name" value="ANAEROBIC MAGNESIUM-PROTOPORPHYRIN IX MONOMETHYL ESTER CYCLASE-RELATED"/>
    <property type="match status" value="1"/>
</dbReference>
<dbReference type="SMART" id="SM00729">
    <property type="entry name" value="Elp3"/>
    <property type="match status" value="1"/>
</dbReference>
<dbReference type="SUPFAM" id="SSF102114">
    <property type="entry name" value="Radical SAM enzymes"/>
    <property type="match status" value="1"/>
</dbReference>
<organism evidence="7 8">
    <name type="scientific">Desulfopila aestuarii DSM 18488</name>
    <dbReference type="NCBI Taxonomy" id="1121416"/>
    <lineage>
        <taxon>Bacteria</taxon>
        <taxon>Pseudomonadati</taxon>
        <taxon>Thermodesulfobacteriota</taxon>
        <taxon>Desulfobulbia</taxon>
        <taxon>Desulfobulbales</taxon>
        <taxon>Desulfocapsaceae</taxon>
        <taxon>Desulfopila</taxon>
    </lineage>
</organism>
<dbReference type="AlphaFoldDB" id="A0A1M7Y0Z4"/>
<evidence type="ECO:0000313" key="7">
    <source>
        <dbReference type="EMBL" id="SHO45366.1"/>
    </source>
</evidence>
<dbReference type="SFLD" id="SFLDG01082">
    <property type="entry name" value="B12-binding_domain_containing"/>
    <property type="match status" value="1"/>
</dbReference>
<dbReference type="InterPro" id="IPR051198">
    <property type="entry name" value="BchE-like"/>
</dbReference>
<evidence type="ECO:0000259" key="6">
    <source>
        <dbReference type="PROSITE" id="PS51918"/>
    </source>
</evidence>
<evidence type="ECO:0000256" key="1">
    <source>
        <dbReference type="ARBA" id="ARBA00001966"/>
    </source>
</evidence>
<proteinExistence type="predicted"/>
<dbReference type="CDD" id="cd01335">
    <property type="entry name" value="Radical_SAM"/>
    <property type="match status" value="1"/>
</dbReference>
<dbReference type="Pfam" id="PF04055">
    <property type="entry name" value="Radical_SAM"/>
    <property type="match status" value="1"/>
</dbReference>
<dbReference type="PROSITE" id="PS51918">
    <property type="entry name" value="RADICAL_SAM"/>
    <property type="match status" value="1"/>
</dbReference>
<dbReference type="Proteomes" id="UP000184603">
    <property type="component" value="Unassembled WGS sequence"/>
</dbReference>
<dbReference type="InterPro" id="IPR013785">
    <property type="entry name" value="Aldolase_TIM"/>
</dbReference>
<dbReference type="SFLD" id="SFLDS00029">
    <property type="entry name" value="Radical_SAM"/>
    <property type="match status" value="1"/>
</dbReference>